<dbReference type="RefSeq" id="NP_047112.2">
    <property type="nucleotide sequence ID" value="NC_001906.3"/>
</dbReference>
<evidence type="ECO:0000256" key="19">
    <source>
        <dbReference type="SAM" id="Phobius"/>
    </source>
</evidence>
<dbReference type="Proteomes" id="UP000159774">
    <property type="component" value="Genome"/>
</dbReference>
<evidence type="ECO:0000256" key="18">
    <source>
        <dbReference type="RuleBase" id="RU004216"/>
    </source>
</evidence>
<sequence length="604" mass="67191">MMADSKLVSLNNNLSGKIKDQGKVIKNYYGTMDIKKINDGLLDSKILGAFNTVIALLGSIIIIVMNIMIIQNYTRTTDNQALIKESLQSVQQQIKALTDKIGTEIGPKVSLIDTSSTITIPANIGLLGSKISQSTSSINENVNDKCKFTLPPLKIHECNISCPNPLPFREYRPISQGVSDLVGLPNQICLQKTTSTILKPRLISYTLPINTREGVCITDPLLAVDNGFFAYSHLEKIGSCTRGIAKQRIIGVGEVLDRGDKVPSMFMTNVWTPPNPSTIHHCSSTYHEDFYYTLCAVSHVGDPILNSTSWTESLSLIRLAVRPKSDSGDYNQKYIAITKVERGKYDKVMPYGPSGIKQGDTLYFPAVGFLPRTEFQYNDSNCPIIHCKYSKAENCRLSMGVNSKSHYILRSGLLKYNLSLGGDIILQFIEIADNRLTIGSPSKIYNSLGQPVFYQASYSWDTMIKLGDVDTVDPLRVQWRNNSVISRPGQSQCPRFNVCPEVCWEGTYNDAFLIDRLNWVSAGVYLNSNQTAENPVFAVFKDNEILYQVPLAEDDTNAQKTITDCFLLENVIWCISLVEIYDTGDSVIRPKLFAVKIPAQCSES</sequence>
<evidence type="ECO:0000313" key="20">
    <source>
        <dbReference type="EMBL" id="AEB21198.1"/>
    </source>
</evidence>
<dbReference type="GeneID" id="1446471"/>
<dbReference type="OrthoDB" id="12739at10239"/>
<evidence type="ECO:0000256" key="2">
    <source>
        <dbReference type="ARBA" id="ARBA00004336"/>
    </source>
</evidence>
<dbReference type="Proteomes" id="UP000149363">
    <property type="component" value="Genome"/>
</dbReference>
<evidence type="ECO:0000256" key="9">
    <source>
        <dbReference type="ARBA" id="ARBA00022844"/>
    </source>
</evidence>
<feature type="disulfide bond" evidence="17">
    <location>
        <begin position="216"/>
        <end position="240"/>
    </location>
</feature>
<evidence type="ECO:0000313" key="22">
    <source>
        <dbReference type="EMBL" id="AEQ38062.1"/>
    </source>
</evidence>
<reference evidence="30 31" key="2">
    <citation type="journal article" date="2011" name="PLoS ONE">
        <title>Identifying hendra virus diversity in pteropid bats.</title>
        <authorList>
            <person name="Smith I."/>
            <person name="Broos A."/>
            <person name="de Jong C."/>
            <person name="Zeddeman A."/>
            <person name="Smith C."/>
            <person name="Smith G."/>
            <person name="Moore F."/>
            <person name="Barr J."/>
            <person name="Crameri G."/>
            <person name="Marsh G."/>
            <person name="Tachedjian M."/>
            <person name="Yu M."/>
            <person name="Kung Y.H."/>
            <person name="Wang L.F."/>
            <person name="Field H."/>
        </authorList>
    </citation>
    <scope>NUCLEOTIDE SEQUENCE</scope>
    <source>
        <strain evidence="22">HeV/Australia/Horse/2007/Clifton Beach Q</strain>
        <strain evidence="24">HeV/Australia/Horse/2009/Cawarral</strain>
        <strain evidence="23">HeV/Australia/Human Female/2008/Redlands</strain>
        <strain evidence="25">HeV/Australia/Human Male/2008/Redlands</strain>
        <strain evidence="26">HeV/Australia/Human/2009/Cawarral</strain>
    </source>
</reference>
<feature type="disulfide bond" evidence="17">
    <location>
        <begin position="282"/>
        <end position="295"/>
    </location>
</feature>
<dbReference type="InterPro" id="IPR036278">
    <property type="entry name" value="Sialidase_sf"/>
</dbReference>
<evidence type="ECO:0000256" key="13">
    <source>
        <dbReference type="ARBA" id="ARBA00022989"/>
    </source>
</evidence>
<feature type="transmembrane region" description="Helical" evidence="19">
    <location>
        <begin position="46"/>
        <end position="70"/>
    </location>
</feature>
<evidence type="ECO:0000256" key="5">
    <source>
        <dbReference type="ARBA" id="ARBA00022546"/>
    </source>
</evidence>
<dbReference type="EMBL" id="JN255805">
    <property type="protein sequence ID" value="AEQ38071.1"/>
    <property type="molecule type" value="Viral_cRNA"/>
</dbReference>
<reference evidence="22" key="3">
    <citation type="submission" date="2011-07" db="EMBL/GenBank/DDBJ databases">
        <authorList>
            <person name="Smith I.L."/>
            <person name="Smith G.A."/>
        </authorList>
    </citation>
    <scope>NUCLEOTIDE SEQUENCE</scope>
    <source>
        <strain evidence="22">HeV/Australia/Horse/2007/Clifton Beach Q</strain>
    </source>
</reference>
<keyword evidence="6" id="KW-0945">Host-virus interaction</keyword>
<organism evidence="20 28">
    <name type="scientific">Henipavirus hendraense</name>
    <dbReference type="NCBI Taxonomy" id="3052223"/>
    <lineage>
        <taxon>Viruses</taxon>
        <taxon>Riboviria</taxon>
        <taxon>Orthornavirae</taxon>
        <taxon>Negarnaviricota</taxon>
        <taxon>Haploviricotina</taxon>
        <taxon>Monjiviricetes</taxon>
        <taxon>Mononegavirales</taxon>
        <taxon>Paramyxoviridae</taxon>
        <taxon>Orthoparamyxovirinae</taxon>
        <taxon>Henipavirus</taxon>
    </lineage>
</organism>
<evidence type="ECO:0000313" key="24">
    <source>
        <dbReference type="EMBL" id="AEQ38080.1"/>
    </source>
</evidence>
<evidence type="ECO:0000313" key="30">
    <source>
        <dbReference type="Proteomes" id="UP000149363"/>
    </source>
</evidence>
<dbReference type="ABCD" id="F4YH71">
    <property type="antibodies" value="2 sequenced antibodies"/>
</dbReference>
<feature type="disulfide bond" evidence="17">
    <location>
        <begin position="565"/>
        <end position="574"/>
    </location>
</feature>
<evidence type="ECO:0000313" key="31">
    <source>
        <dbReference type="Proteomes" id="UP000159774"/>
    </source>
</evidence>
<evidence type="ECO:0000313" key="25">
    <source>
        <dbReference type="EMBL" id="AEQ38133.1"/>
    </source>
</evidence>
<evidence type="ECO:0000256" key="8">
    <source>
        <dbReference type="ARBA" id="ARBA00022804"/>
    </source>
</evidence>
<dbReference type="Proteomes" id="UP000171118">
    <property type="component" value="Genome"/>
</dbReference>
<evidence type="ECO:0000256" key="1">
    <source>
        <dbReference type="ARBA" id="ARBA00004208"/>
    </source>
</evidence>
<evidence type="ECO:0000313" key="28">
    <source>
        <dbReference type="Proteomes" id="UP000112057"/>
    </source>
</evidence>
<dbReference type="Gene3D" id="2.120.10.10">
    <property type="match status" value="1"/>
</dbReference>
<evidence type="ECO:0000313" key="27">
    <source>
        <dbReference type="EMBL" id="APT69530.1"/>
    </source>
</evidence>
<gene>
    <name evidence="20" type="primary">G</name>
</gene>
<dbReference type="SUPFAM" id="SSF50939">
    <property type="entry name" value="Sialidases"/>
    <property type="match status" value="1"/>
</dbReference>
<dbReference type="InterPro" id="IPR016285">
    <property type="entry name" value="Hemagglutn-neuramid"/>
</dbReference>
<dbReference type="EMBL" id="JN255804">
    <property type="protein sequence ID" value="AEQ38062.1"/>
    <property type="molecule type" value="Viral_cRNA"/>
</dbReference>
<dbReference type="EMBL" id="HM044321">
    <property type="protein sequence ID" value="AEB21234.1"/>
    <property type="molecule type" value="Viral_cRNA"/>
</dbReference>
<dbReference type="GO" id="GO:0019031">
    <property type="term" value="C:viral envelope"/>
    <property type="evidence" value="ECO:0007669"/>
    <property type="project" value="UniProtKB-KW"/>
</dbReference>
<evidence type="ECO:0000256" key="11">
    <source>
        <dbReference type="ARBA" id="ARBA00022879"/>
    </source>
</evidence>
<evidence type="ECO:0000256" key="4">
    <source>
        <dbReference type="ARBA" id="ARBA00022511"/>
    </source>
</evidence>
<dbReference type="GO" id="GO:0055036">
    <property type="term" value="C:virion membrane"/>
    <property type="evidence" value="ECO:0007669"/>
    <property type="project" value="UniProtKB-SubCell"/>
</dbReference>
<comment type="similarity">
    <text evidence="3 18">Belongs to the paramyxoviruses hemagglutinin-neuraminidase family.</text>
</comment>
<dbReference type="InterPro" id="IPR000665">
    <property type="entry name" value="Hemagglutn/HN"/>
</dbReference>
<dbReference type="Proteomes" id="UP000128561">
    <property type="component" value="Genome"/>
</dbReference>
<keyword evidence="8" id="KW-1161">Viral attachment to host cell</keyword>
<evidence type="ECO:0000313" key="26">
    <source>
        <dbReference type="EMBL" id="AEQ38141.1"/>
    </source>
</evidence>
<keyword evidence="17" id="KW-1015">Disulfide bond</keyword>
<dbReference type="EMBL" id="JN255806">
    <property type="protein sequence ID" value="AEQ38080.1"/>
    <property type="molecule type" value="Viral_cRNA"/>
</dbReference>
<comment type="subcellular location">
    <subcellularLocation>
        <location evidence="2">Host cell membrane</location>
        <topology evidence="2">Single-pass type II membrane protein</topology>
    </subcellularLocation>
    <subcellularLocation>
        <location evidence="1">Virion membrane</location>
        <topology evidence="1">Single-pass type II membrane protein</topology>
    </subcellularLocation>
</comment>
<evidence type="ECO:0000256" key="7">
    <source>
        <dbReference type="ARBA" id="ARBA00022692"/>
    </source>
</evidence>
<dbReference type="EMBL" id="KY425627">
    <property type="protein sequence ID" value="APT69530.1"/>
    <property type="molecule type" value="Viral_cRNA"/>
</dbReference>
<keyword evidence="7 19" id="KW-0812">Transmembrane</keyword>
<dbReference type="GO" id="GO:0004308">
    <property type="term" value="F:exo-alpha-sialidase activity"/>
    <property type="evidence" value="ECO:0007669"/>
    <property type="project" value="InterPro"/>
</dbReference>
<dbReference type="GO" id="GO:0020002">
    <property type="term" value="C:host cell plasma membrane"/>
    <property type="evidence" value="ECO:0007669"/>
    <property type="project" value="UniProtKB-SubCell"/>
</dbReference>
<dbReference type="PIRSF" id="PIRSF001072">
    <property type="entry name" value="Hemagglut-neuramid_paramyxoV"/>
    <property type="match status" value="1"/>
</dbReference>
<protein>
    <submittedName>
        <fullName evidence="20 27">Glycoprotein</fullName>
    </submittedName>
</protein>
<name>F4YH71_9MONO</name>
<keyword evidence="16" id="KW-1160">Virus entry into host cell</keyword>
<keyword evidence="15" id="KW-0325">Glycoprotein</keyword>
<reference evidence="23" key="4">
    <citation type="submission" date="2011-07" db="EMBL/GenBank/DDBJ databases">
        <authorList>
            <person name="Smith I.L."/>
            <person name="Broos A."/>
        </authorList>
    </citation>
    <scope>NUCLEOTIDE SEQUENCE</scope>
    <source>
        <strain evidence="23">HeV/Australia/Human Female/2008/Redlands</strain>
    </source>
</reference>
<accession>F4YH71</accession>
<reference evidence="28 29" key="1">
    <citation type="journal article" date="2010" name="Emerg. Infect. Dis.">
        <title>Genome sequence conservation of Hendra virus isolates during spillover to horses, Australia.</title>
        <authorList>
            <person name="Marsh G.A."/>
            <person name="Todd S."/>
            <person name="Foord A."/>
            <person name="Hansson E."/>
            <person name="Davies K."/>
            <person name="Wright L."/>
            <person name="Morrissy C."/>
            <person name="Halpin K."/>
            <person name="Middleton D."/>
            <person name="Field H.E."/>
            <person name="Daniels P."/>
            <person name="Wang L.F."/>
        </authorList>
    </citation>
    <scope>NUCLEOTIDE SEQUENCE [LARGE SCALE GENOMIC DNA]</scope>
    <source>
        <strain evidence="21">HeV/Australia/Horse/2007/CliftonBeach</strain>
        <strain evidence="20">HeV/Australia/Horse/2008/Redlands</strain>
    </source>
</reference>
<proteinExistence type="inferred from homology"/>
<keyword evidence="13 19" id="KW-1133">Transmembrane helix</keyword>
<dbReference type="Proteomes" id="UP000112057">
    <property type="component" value="Genome"/>
</dbReference>
<evidence type="ECO:0000313" key="29">
    <source>
        <dbReference type="Proteomes" id="UP000128561"/>
    </source>
</evidence>
<evidence type="ECO:0000256" key="10">
    <source>
        <dbReference type="ARBA" id="ARBA00022870"/>
    </source>
</evidence>
<keyword evidence="11 18" id="KW-0261">Viral envelope protein</keyword>
<dbReference type="EMBL" id="JN255818">
    <property type="protein sequence ID" value="AEQ38141.1"/>
    <property type="molecule type" value="Viral_cRNA"/>
</dbReference>
<evidence type="ECO:0000256" key="3">
    <source>
        <dbReference type="ARBA" id="ARBA00007701"/>
    </source>
</evidence>
<reference evidence="27" key="6">
    <citation type="submission" date="2017-01" db="EMBL/GenBank/DDBJ databases">
        <authorList>
            <person name="Mah S.A."/>
            <person name="Swanson W.J."/>
            <person name="Moy G.W."/>
            <person name="Vacquier V.D."/>
        </authorList>
    </citation>
    <scope>NUCLEOTIDE SEQUENCE</scope>
    <source>
        <strain evidence="27">IRF0167</strain>
    </source>
</reference>
<dbReference type="SMR" id="F4YH71"/>
<evidence type="ECO:0000313" key="21">
    <source>
        <dbReference type="EMBL" id="AEB21234.1"/>
    </source>
</evidence>
<evidence type="ECO:0000256" key="6">
    <source>
        <dbReference type="ARBA" id="ARBA00022581"/>
    </source>
</evidence>
<keyword evidence="14 19" id="KW-0472">Membrane</keyword>
<dbReference type="EMBL" id="HM044317">
    <property type="protein sequence ID" value="AEB21198.1"/>
    <property type="molecule type" value="Viral_cRNA"/>
</dbReference>
<evidence type="ECO:0000256" key="17">
    <source>
        <dbReference type="PIRSR" id="PIRSR001072-2"/>
    </source>
</evidence>
<evidence type="ECO:0000256" key="14">
    <source>
        <dbReference type="ARBA" id="ARBA00023136"/>
    </source>
</evidence>
<reference evidence="24" key="5">
    <citation type="submission" date="2011-07" db="EMBL/GenBank/DDBJ databases">
        <authorList>
            <person name="Smith I.L."/>
            <person name="Broos A."/>
            <person name="Tachedjian M."/>
            <person name="Yu M."/>
        </authorList>
    </citation>
    <scope>NUCLEOTIDE SEQUENCE</scope>
    <source>
        <strain evidence="24">HeV/Australia/Horse/2009/Cawarral</strain>
    </source>
</reference>
<keyword evidence="10" id="KW-1043">Host membrane</keyword>
<dbReference type="GO" id="GO:0019062">
    <property type="term" value="P:virion attachment to host cell"/>
    <property type="evidence" value="ECO:0007669"/>
    <property type="project" value="UniProtKB-KW"/>
</dbReference>
<evidence type="ECO:0000256" key="15">
    <source>
        <dbReference type="ARBA" id="ARBA00023180"/>
    </source>
</evidence>
<dbReference type="CAZy" id="GH83">
    <property type="family name" value="Glycoside Hydrolase Family 83"/>
</dbReference>
<keyword evidence="9" id="KW-0946">Virion</keyword>
<feature type="disulfide bond" evidence="17">
    <location>
        <begin position="493"/>
        <end position="503"/>
    </location>
</feature>
<dbReference type="GO" id="GO:0046789">
    <property type="term" value="F:host cell surface receptor binding"/>
    <property type="evidence" value="ECO:0007669"/>
    <property type="project" value="InterPro"/>
</dbReference>
<evidence type="ECO:0000313" key="23">
    <source>
        <dbReference type="EMBL" id="AEQ38071.1"/>
    </source>
</evidence>
<dbReference type="EMBL" id="JN255817">
    <property type="protein sequence ID" value="AEQ38133.1"/>
    <property type="molecule type" value="Viral_cRNA"/>
</dbReference>
<evidence type="ECO:0000256" key="16">
    <source>
        <dbReference type="ARBA" id="ARBA00023296"/>
    </source>
</evidence>
<keyword evidence="4" id="KW-1032">Host cell membrane</keyword>
<dbReference type="GO" id="GO:0046718">
    <property type="term" value="P:symbiont entry into host cell"/>
    <property type="evidence" value="ECO:0007669"/>
    <property type="project" value="UniProtKB-KW"/>
</dbReference>
<dbReference type="KEGG" id="vg:1446471"/>
<evidence type="ECO:0000256" key="12">
    <source>
        <dbReference type="ARBA" id="ARBA00022968"/>
    </source>
</evidence>
<keyword evidence="12" id="KW-0735">Signal-anchor</keyword>
<keyword evidence="5 18" id="KW-0348">Hemagglutinin</keyword>
<dbReference type="CDD" id="cd15468">
    <property type="entry name" value="HeV-G"/>
    <property type="match status" value="1"/>
</dbReference>
<dbReference type="Pfam" id="PF00423">
    <property type="entry name" value="HN"/>
    <property type="match status" value="1"/>
</dbReference>